<evidence type="ECO:0000256" key="12">
    <source>
        <dbReference type="RuleBase" id="RU362081"/>
    </source>
</evidence>
<feature type="transmembrane region" description="Helical" evidence="12">
    <location>
        <begin position="701"/>
        <end position="724"/>
    </location>
</feature>
<dbReference type="PROSITE" id="PS00154">
    <property type="entry name" value="ATPASE_E1_E2"/>
    <property type="match status" value="1"/>
</dbReference>
<feature type="transmembrane region" description="Helical" evidence="12">
    <location>
        <begin position="101"/>
        <end position="119"/>
    </location>
</feature>
<keyword evidence="4 12" id="KW-0479">Metal-binding</keyword>
<dbReference type="Gene3D" id="3.40.1110.10">
    <property type="entry name" value="Calcium-transporting ATPase, cytoplasmic domain N"/>
    <property type="match status" value="1"/>
</dbReference>
<dbReference type="InterPro" id="IPR018303">
    <property type="entry name" value="ATPase_P-typ_P_site"/>
</dbReference>
<evidence type="ECO:0000256" key="2">
    <source>
        <dbReference type="ARBA" id="ARBA00006024"/>
    </source>
</evidence>
<dbReference type="SFLD" id="SFLDS00003">
    <property type="entry name" value="Haloacid_Dehalogenase"/>
    <property type="match status" value="1"/>
</dbReference>
<dbReference type="SUPFAM" id="SSF55008">
    <property type="entry name" value="HMA, heavy metal-associated domain"/>
    <property type="match status" value="1"/>
</dbReference>
<keyword evidence="9 12" id="KW-0472">Membrane</keyword>
<dbReference type="EC" id="7.2.2.12" evidence="10"/>
<evidence type="ECO:0000313" key="14">
    <source>
        <dbReference type="EMBL" id="MEK9500349.1"/>
    </source>
</evidence>
<dbReference type="InterPro" id="IPR036412">
    <property type="entry name" value="HAD-like_sf"/>
</dbReference>
<sequence length="729" mass="76734">MPPSDTAPPSVVTTATFDVPDMDCASCVARIRGRLTALDGVLGVDGSPISRTLSVEMDGARVTDRRVRDEVERLGYAARIHTGRSPANATSGVWRGGVARIAYASMALFVVAGLARWTGYDPRIAAPLARAATLSDLLFVVAALVGGWNFFPRGVAAARALALDMNFLMTVAIIGAVAVGETMEAAAIAFLFALSELLERYAVDRARGSVEALMELSPDRARRIDAAGEEEWVEIEALVVGDEVAVRPGDRVPADGIVVAGRSAIDESPITGEPLSADKSVGDRVHSGTINREGWLRVRVERLAADSTLARIIRLVQDAEGRKTHTEQFVARFARVYTPIVTLAAALVVAIPVLLGAPFEPWFVRGLTLLVIACPCALVISTPVAVVSGITAAARNGVLIKGGRYLEALGEVKVFAFDKTGTLTHGRLAVERVEFSDGVEPEAAQRLLRAAAALERRSEHPLARAIAEHCGAMGLRADTLPPVADFRSVPGRGAEGRVDGRLVRIGAPEWLEVDPPGEPEVGRTVVAARAVDDASGSRRETVWFTLADRPREGAAAALDALRAGGVVHTVMLTGDGEGPARAVAARVGVDEVRARMMPEDKVRALEELERIHGPVAMVGDGVNDAPALAASSVGIVMGAMGSDASLETADLALMGDDLSRLAYARRMSGLARRVIRQNIAAAIVVKALLVLAVPFGWVPLVAAVIVGDVGVSLGVTVNALRLAAVRDGR</sequence>
<dbReference type="Pfam" id="PF00122">
    <property type="entry name" value="E1-E2_ATPase"/>
    <property type="match status" value="1"/>
</dbReference>
<dbReference type="SFLD" id="SFLDF00027">
    <property type="entry name" value="p-type_atpase"/>
    <property type="match status" value="1"/>
</dbReference>
<dbReference type="RefSeq" id="WP_405284844.1">
    <property type="nucleotide sequence ID" value="NZ_CP144380.1"/>
</dbReference>
<proteinExistence type="inferred from homology"/>
<accession>A0ABU9E6R0</accession>
<dbReference type="InterPro" id="IPR059000">
    <property type="entry name" value="ATPase_P-type_domA"/>
</dbReference>
<feature type="transmembrane region" description="Helical" evidence="12">
    <location>
        <begin position="367"/>
        <end position="394"/>
    </location>
</feature>
<dbReference type="InterPro" id="IPR008250">
    <property type="entry name" value="ATPase_P-typ_transduc_dom_A_sf"/>
</dbReference>
<evidence type="ECO:0000256" key="9">
    <source>
        <dbReference type="ARBA" id="ARBA00023136"/>
    </source>
</evidence>
<comment type="subcellular location">
    <subcellularLocation>
        <location evidence="12">Cell membrane</location>
    </subcellularLocation>
    <subcellularLocation>
        <location evidence="1">Membrane</location>
        <topology evidence="1">Multi-pass membrane protein</topology>
    </subcellularLocation>
</comment>
<comment type="similarity">
    <text evidence="2 12">Belongs to the cation transport ATPase (P-type) (TC 3.A.3) family. Type IB subfamily.</text>
</comment>
<evidence type="ECO:0000256" key="8">
    <source>
        <dbReference type="ARBA" id="ARBA00022989"/>
    </source>
</evidence>
<evidence type="ECO:0000256" key="1">
    <source>
        <dbReference type="ARBA" id="ARBA00004141"/>
    </source>
</evidence>
<dbReference type="InterPro" id="IPR044492">
    <property type="entry name" value="P_typ_ATPase_HD_dom"/>
</dbReference>
<comment type="catalytic activity">
    <reaction evidence="11">
        <text>Zn(2+)(in) + ATP + H2O = Zn(2+)(out) + ADP + phosphate + H(+)</text>
        <dbReference type="Rhea" id="RHEA:20621"/>
        <dbReference type="ChEBI" id="CHEBI:15377"/>
        <dbReference type="ChEBI" id="CHEBI:15378"/>
        <dbReference type="ChEBI" id="CHEBI:29105"/>
        <dbReference type="ChEBI" id="CHEBI:30616"/>
        <dbReference type="ChEBI" id="CHEBI:43474"/>
        <dbReference type="ChEBI" id="CHEBI:456216"/>
        <dbReference type="EC" id="7.2.2.12"/>
    </reaction>
</comment>
<dbReference type="SUPFAM" id="SSF81665">
    <property type="entry name" value="Calcium ATPase, transmembrane domain M"/>
    <property type="match status" value="1"/>
</dbReference>
<dbReference type="PROSITE" id="PS50846">
    <property type="entry name" value="HMA_2"/>
    <property type="match status" value="1"/>
</dbReference>
<dbReference type="InterPro" id="IPR001757">
    <property type="entry name" value="P_typ_ATPase"/>
</dbReference>
<dbReference type="PANTHER" id="PTHR48085:SF5">
    <property type="entry name" value="CADMIUM_ZINC-TRANSPORTING ATPASE HMA4-RELATED"/>
    <property type="match status" value="1"/>
</dbReference>
<keyword evidence="6 12" id="KW-0067">ATP-binding</keyword>
<dbReference type="InterPro" id="IPR036163">
    <property type="entry name" value="HMA_dom_sf"/>
</dbReference>
<dbReference type="InterPro" id="IPR023299">
    <property type="entry name" value="ATPase_P-typ_cyto_dom_N"/>
</dbReference>
<evidence type="ECO:0000256" key="11">
    <source>
        <dbReference type="ARBA" id="ARBA00047308"/>
    </source>
</evidence>
<evidence type="ECO:0000256" key="5">
    <source>
        <dbReference type="ARBA" id="ARBA00022741"/>
    </source>
</evidence>
<evidence type="ECO:0000256" key="4">
    <source>
        <dbReference type="ARBA" id="ARBA00022723"/>
    </source>
</evidence>
<gene>
    <name evidence="14" type="ORF">WI372_05120</name>
</gene>
<dbReference type="NCBIfam" id="TIGR01494">
    <property type="entry name" value="ATPase_P-type"/>
    <property type="match status" value="2"/>
</dbReference>
<feature type="transmembrane region" description="Helical" evidence="12">
    <location>
        <begin position="675"/>
        <end position="695"/>
    </location>
</feature>
<evidence type="ECO:0000259" key="13">
    <source>
        <dbReference type="PROSITE" id="PS50846"/>
    </source>
</evidence>
<feature type="transmembrane region" description="Helical" evidence="12">
    <location>
        <begin position="131"/>
        <end position="151"/>
    </location>
</feature>
<dbReference type="InterPro" id="IPR051014">
    <property type="entry name" value="Cation_Transport_ATPase_IB"/>
</dbReference>
<dbReference type="PRINTS" id="PR00119">
    <property type="entry name" value="CATATPASE"/>
</dbReference>
<reference evidence="14 15" key="1">
    <citation type="submission" date="2024-02" db="EMBL/GenBank/DDBJ databases">
        <title>A novel Gemmatimonadota bacterium.</title>
        <authorList>
            <person name="Du Z.-J."/>
            <person name="Ye Y.-Q."/>
        </authorList>
    </citation>
    <scope>NUCLEOTIDE SEQUENCE [LARGE SCALE GENOMIC DNA]</scope>
    <source>
        <strain evidence="14 15">DH-20</strain>
    </source>
</reference>
<keyword evidence="5 12" id="KW-0547">Nucleotide-binding</keyword>
<keyword evidence="15" id="KW-1185">Reference proteome</keyword>
<dbReference type="InterPro" id="IPR023214">
    <property type="entry name" value="HAD_sf"/>
</dbReference>
<dbReference type="InterPro" id="IPR006121">
    <property type="entry name" value="HMA_dom"/>
</dbReference>
<dbReference type="PANTHER" id="PTHR48085">
    <property type="entry name" value="CADMIUM/ZINC-TRANSPORTING ATPASE HMA2-RELATED"/>
    <property type="match status" value="1"/>
</dbReference>
<evidence type="ECO:0000256" key="10">
    <source>
        <dbReference type="ARBA" id="ARBA00039097"/>
    </source>
</evidence>
<organism evidence="14 15">
    <name type="scientific">Gaopeijia maritima</name>
    <dbReference type="NCBI Taxonomy" id="3119007"/>
    <lineage>
        <taxon>Bacteria</taxon>
        <taxon>Pseudomonadati</taxon>
        <taxon>Gemmatimonadota</taxon>
        <taxon>Longimicrobiia</taxon>
        <taxon>Gaopeijiales</taxon>
        <taxon>Gaopeijiaceae</taxon>
        <taxon>Gaopeijia</taxon>
    </lineage>
</organism>
<dbReference type="SUPFAM" id="SSF81653">
    <property type="entry name" value="Calcium ATPase, transduction domain A"/>
    <property type="match status" value="1"/>
</dbReference>
<dbReference type="SUPFAM" id="SSF56784">
    <property type="entry name" value="HAD-like"/>
    <property type="match status" value="1"/>
</dbReference>
<feature type="domain" description="HMA" evidence="13">
    <location>
        <begin position="13"/>
        <end position="79"/>
    </location>
</feature>
<dbReference type="Gene3D" id="3.40.50.1000">
    <property type="entry name" value="HAD superfamily/HAD-like"/>
    <property type="match status" value="1"/>
</dbReference>
<evidence type="ECO:0000313" key="15">
    <source>
        <dbReference type="Proteomes" id="UP001484239"/>
    </source>
</evidence>
<dbReference type="Pfam" id="PF00403">
    <property type="entry name" value="HMA"/>
    <property type="match status" value="1"/>
</dbReference>
<dbReference type="NCBIfam" id="TIGR01525">
    <property type="entry name" value="ATPase-IB_hvy"/>
    <property type="match status" value="1"/>
</dbReference>
<feature type="transmembrane region" description="Helical" evidence="12">
    <location>
        <begin position="171"/>
        <end position="194"/>
    </location>
</feature>
<protein>
    <recommendedName>
        <fullName evidence="10">P-type Zn(2+) transporter</fullName>
        <ecNumber evidence="10">7.2.2.12</ecNumber>
    </recommendedName>
</protein>
<keyword evidence="7" id="KW-1278">Translocase</keyword>
<name>A0ABU9E6R0_9BACT</name>
<dbReference type="InterPro" id="IPR027256">
    <property type="entry name" value="P-typ_ATPase_IB"/>
</dbReference>
<feature type="transmembrane region" description="Helical" evidence="12">
    <location>
        <begin position="336"/>
        <end position="355"/>
    </location>
</feature>
<dbReference type="Gene3D" id="3.30.70.100">
    <property type="match status" value="1"/>
</dbReference>
<dbReference type="EMBL" id="JBBHLI010000002">
    <property type="protein sequence ID" value="MEK9500349.1"/>
    <property type="molecule type" value="Genomic_DNA"/>
</dbReference>
<dbReference type="SFLD" id="SFLDG00002">
    <property type="entry name" value="C1.7:_P-type_atpase_like"/>
    <property type="match status" value="1"/>
</dbReference>
<dbReference type="Gene3D" id="2.70.150.10">
    <property type="entry name" value="Calcium-transporting ATPase, cytoplasmic transduction domain A"/>
    <property type="match status" value="1"/>
</dbReference>
<keyword evidence="3 12" id="KW-0812">Transmembrane</keyword>
<dbReference type="PRINTS" id="PR00941">
    <property type="entry name" value="CDATPASE"/>
</dbReference>
<dbReference type="InterPro" id="IPR023298">
    <property type="entry name" value="ATPase_P-typ_TM_dom_sf"/>
</dbReference>
<dbReference type="CDD" id="cd00371">
    <property type="entry name" value="HMA"/>
    <property type="match status" value="1"/>
</dbReference>
<dbReference type="NCBIfam" id="TIGR01512">
    <property type="entry name" value="ATPase-IB2_Cd"/>
    <property type="match status" value="1"/>
</dbReference>
<keyword evidence="12" id="KW-1003">Cell membrane</keyword>
<evidence type="ECO:0000256" key="3">
    <source>
        <dbReference type="ARBA" id="ARBA00022692"/>
    </source>
</evidence>
<comment type="caution">
    <text evidence="14">The sequence shown here is derived from an EMBL/GenBank/DDBJ whole genome shotgun (WGS) entry which is preliminary data.</text>
</comment>
<evidence type="ECO:0000256" key="7">
    <source>
        <dbReference type="ARBA" id="ARBA00022967"/>
    </source>
</evidence>
<dbReference type="Proteomes" id="UP001484239">
    <property type="component" value="Unassembled WGS sequence"/>
</dbReference>
<dbReference type="Pfam" id="PF00702">
    <property type="entry name" value="Hydrolase"/>
    <property type="match status" value="1"/>
</dbReference>
<evidence type="ECO:0000256" key="6">
    <source>
        <dbReference type="ARBA" id="ARBA00022840"/>
    </source>
</evidence>
<keyword evidence="8 12" id="KW-1133">Transmembrane helix</keyword>